<evidence type="ECO:0000256" key="6">
    <source>
        <dbReference type="ARBA" id="ARBA00022729"/>
    </source>
</evidence>
<dbReference type="InterPro" id="IPR018954">
    <property type="entry name" value="Betagal_dom2"/>
</dbReference>
<dbReference type="FunFam" id="2.60.120.260:FF:000065">
    <property type="entry name" value="Beta-galactosidase A"/>
    <property type="match status" value="1"/>
</dbReference>
<comment type="similarity">
    <text evidence="3 13">Belongs to the glycosyl hydrolase 35 family.</text>
</comment>
<evidence type="ECO:0000256" key="13">
    <source>
        <dbReference type="RuleBase" id="RU003679"/>
    </source>
</evidence>
<evidence type="ECO:0000256" key="1">
    <source>
        <dbReference type="ARBA" id="ARBA00001412"/>
    </source>
</evidence>
<dbReference type="Pfam" id="PF13363">
    <property type="entry name" value="BetaGal_dom3"/>
    <property type="match status" value="1"/>
</dbReference>
<dbReference type="InterPro" id="IPR036833">
    <property type="entry name" value="BetaGal_dom3_sf"/>
</dbReference>
<keyword evidence="7" id="KW-0378">Hydrolase</keyword>
<dbReference type="FunFam" id="2.60.390.10:FF:000001">
    <property type="entry name" value="Beta-galactosidase A"/>
    <property type="match status" value="1"/>
</dbReference>
<sequence>MTAFFKVAQDNSIQLFTRLQPELLENDESRASTICEDSTEWPLKDDGLNEVVQWDHYSFQVHGQRIFVFSGEFHYWRIPVPGLWRDILEKIKAAGFTAFAFYSSWAYHAPNNHTLDFSTGAHDIVPLYELAKELGLYIIVRPGPYVNAEANAGGFPLWLTTGDYGTLRNNDTRYTKAWTPYFTKVSEITSKYQVSDGENAMVYQIENEYGNQWEGSAVDRVPNETAIHYMELLEANARANGIVIPLTSNDPNMNTHSWGSDWSNEGGNVDVAGVDSYPSCWTCDLSQCTSTNGEYVAFSVMNYYDYFEESSTTMPSFMPEFQGGSYNPWGGPEGGCAENSDADFANLFYRWNIGQRVTAMSLYMLFGGTNWGSLAAPVTATSYDYSAPISEDRSIGSKYYETKLLALFTRCAKDLTVTDLIGNGTQYTDNVAVRAYELRNPDTHAAFYATFHLNTSVATNEAFHLKVNTSAGALTIPRHGGKLRLNGHQSKILVTDFRFGSKELLYSTAEVLTYAVLDKTPTLVFWVPTGESGEFSVKGAKKGTVKQCEGCSGVKFWKEDGGLTVSFTQSYGMTVLQLDNSVRVILLDRTAAYKFWAPALTNDPLVPETESILVEGPYLVRSAAIEKKKLTLTGDVVNATNLEVFAPKAVTSITWNGKAVKTHRTEYGSLKGHLSAPQQVTLPKLKSWKSKDSLPERFPDYDDSGAAWVDADHMTTLNPRVPTTLPVLYADEYGFHNGIRLWRGYFNGTATGAFINVQGGSAFGWSAWLNGKFLDSFLGDASLEQGNLTLSFLNATLNTEKPNILLIIHDDTGHDQTTGALNPRGILESRLIGSSTGFSHWRIAGTAGGESNIDPVRGTYNEDGLYGERVGWHLPEYDDTDWEKVSAKDSSNSVLSVQGATVKFFRKTVPLNLPSQQDVSVSFILSTPSSSSKAYRAQLFVNGYQYGRYNPHIGNQVVYPVPPGIINYKGENTISVAIWAQSEDGASVKLDWRVNYVADSSLDTRNVGGEDLRPAWTEKRNEYA</sequence>
<proteinExistence type="inferred from homology"/>
<comment type="subcellular location">
    <subcellularLocation>
        <location evidence="2">Secreted</location>
    </subcellularLocation>
</comment>
<dbReference type="GO" id="GO:0000272">
    <property type="term" value="P:polysaccharide catabolic process"/>
    <property type="evidence" value="ECO:0007669"/>
    <property type="project" value="UniProtKB-KW"/>
</dbReference>
<keyword evidence="6" id="KW-0732">Signal</keyword>
<evidence type="ECO:0000256" key="10">
    <source>
        <dbReference type="ARBA" id="ARBA00023295"/>
    </source>
</evidence>
<evidence type="ECO:0000256" key="7">
    <source>
        <dbReference type="ARBA" id="ARBA00022801"/>
    </source>
</evidence>
<comment type="catalytic activity">
    <reaction evidence="1">
        <text>Hydrolysis of terminal non-reducing beta-D-galactose residues in beta-D-galactosides.</text>
        <dbReference type="EC" id="3.2.1.23"/>
    </reaction>
</comment>
<reference evidence="15" key="1">
    <citation type="submission" date="2022-11" db="EMBL/GenBank/DDBJ databases">
        <authorList>
            <person name="Petersen C."/>
        </authorList>
    </citation>
    <scope>NUCLEOTIDE SEQUENCE</scope>
    <source>
        <strain evidence="15">IBT 23319</strain>
    </source>
</reference>
<dbReference type="GO" id="GO:0004565">
    <property type="term" value="F:beta-galactosidase activity"/>
    <property type="evidence" value="ECO:0007669"/>
    <property type="project" value="UniProtKB-EC"/>
</dbReference>
<keyword evidence="5" id="KW-0964">Secreted</keyword>
<dbReference type="SUPFAM" id="SSF49785">
    <property type="entry name" value="Galactose-binding domain-like"/>
    <property type="match status" value="2"/>
</dbReference>
<dbReference type="SMART" id="SM01029">
    <property type="entry name" value="BetaGal_dom2"/>
    <property type="match status" value="1"/>
</dbReference>
<dbReference type="Gene3D" id="2.60.120.260">
    <property type="entry name" value="Galactose-binding domain-like"/>
    <property type="match status" value="2"/>
</dbReference>
<keyword evidence="9" id="KW-0119">Carbohydrate metabolism</keyword>
<dbReference type="GO" id="GO:0005576">
    <property type="term" value="C:extracellular region"/>
    <property type="evidence" value="ECO:0007669"/>
    <property type="project" value="UniProtKB-SubCell"/>
</dbReference>
<dbReference type="InterPro" id="IPR031330">
    <property type="entry name" value="Gly_Hdrlase_35_cat"/>
</dbReference>
<dbReference type="InterPro" id="IPR037110">
    <property type="entry name" value="Betagal_dom2_sf"/>
</dbReference>
<evidence type="ECO:0000256" key="8">
    <source>
        <dbReference type="ARBA" id="ARBA00023180"/>
    </source>
</evidence>
<dbReference type="Pfam" id="PF10435">
    <property type="entry name" value="BetaGal_dom2"/>
    <property type="match status" value="1"/>
</dbReference>
<dbReference type="Proteomes" id="UP001147733">
    <property type="component" value="Unassembled WGS sequence"/>
</dbReference>
<dbReference type="EC" id="3.2.1.23" evidence="4"/>
<evidence type="ECO:0000313" key="15">
    <source>
        <dbReference type="EMBL" id="KAJ5241566.1"/>
    </source>
</evidence>
<name>A0A9W9TU76_PENCI</name>
<evidence type="ECO:0000256" key="5">
    <source>
        <dbReference type="ARBA" id="ARBA00022525"/>
    </source>
</evidence>
<evidence type="ECO:0000256" key="11">
    <source>
        <dbReference type="ARBA" id="ARBA00023326"/>
    </source>
</evidence>
<evidence type="ECO:0000259" key="14">
    <source>
        <dbReference type="SMART" id="SM01029"/>
    </source>
</evidence>
<dbReference type="Pfam" id="PF01301">
    <property type="entry name" value="Glyco_hydro_35"/>
    <property type="match status" value="1"/>
</dbReference>
<evidence type="ECO:0000256" key="12">
    <source>
        <dbReference type="ARBA" id="ARBA00078160"/>
    </source>
</evidence>
<dbReference type="FunFam" id="2.102.20.10:FF:000001">
    <property type="entry name" value="Beta-galactosidase A"/>
    <property type="match status" value="1"/>
</dbReference>
<dbReference type="InterPro" id="IPR025300">
    <property type="entry name" value="BetaGal_jelly_roll_dom"/>
</dbReference>
<evidence type="ECO:0000256" key="3">
    <source>
        <dbReference type="ARBA" id="ARBA00009809"/>
    </source>
</evidence>
<feature type="domain" description="Beta-galactosidase" evidence="14">
    <location>
        <begin position="414"/>
        <end position="595"/>
    </location>
</feature>
<keyword evidence="16" id="KW-1185">Reference proteome</keyword>
<dbReference type="PANTHER" id="PTHR23421">
    <property type="entry name" value="BETA-GALACTOSIDASE RELATED"/>
    <property type="match status" value="1"/>
</dbReference>
<dbReference type="AlphaFoldDB" id="A0A9W9TU76"/>
<keyword evidence="10" id="KW-0326">Glycosidase</keyword>
<dbReference type="SUPFAM" id="SSF51011">
    <property type="entry name" value="Glycosyl hydrolase domain"/>
    <property type="match status" value="1"/>
</dbReference>
<dbReference type="InterPro" id="IPR025972">
    <property type="entry name" value="BetaGal_dom3"/>
</dbReference>
<dbReference type="Gene3D" id="3.20.20.80">
    <property type="entry name" value="Glycosidases"/>
    <property type="match status" value="1"/>
</dbReference>
<dbReference type="Pfam" id="PF13364">
    <property type="entry name" value="BetaGal_ABD2"/>
    <property type="match status" value="2"/>
</dbReference>
<dbReference type="InterPro" id="IPR017853">
    <property type="entry name" value="GH"/>
</dbReference>
<dbReference type="InterPro" id="IPR008979">
    <property type="entry name" value="Galactose-bd-like_sf"/>
</dbReference>
<evidence type="ECO:0000256" key="9">
    <source>
        <dbReference type="ARBA" id="ARBA00023277"/>
    </source>
</evidence>
<accession>A0A9W9TU76</accession>
<evidence type="ECO:0000256" key="2">
    <source>
        <dbReference type="ARBA" id="ARBA00004613"/>
    </source>
</evidence>
<dbReference type="Gene3D" id="2.60.390.10">
    <property type="entry name" value="Beta-galactosidase, domain 3"/>
    <property type="match status" value="1"/>
</dbReference>
<dbReference type="SUPFAM" id="SSF51445">
    <property type="entry name" value="(Trans)glycosidases"/>
    <property type="match status" value="1"/>
</dbReference>
<dbReference type="Gene3D" id="2.102.20.10">
    <property type="entry name" value="Beta-galactosidase, domain 2"/>
    <property type="match status" value="1"/>
</dbReference>
<protein>
    <recommendedName>
        <fullName evidence="4">beta-galactosidase</fullName>
        <ecNumber evidence="4">3.2.1.23</ecNumber>
    </recommendedName>
    <alternativeName>
        <fullName evidence="12">Lactase A</fullName>
    </alternativeName>
</protein>
<evidence type="ECO:0000256" key="4">
    <source>
        <dbReference type="ARBA" id="ARBA00012756"/>
    </source>
</evidence>
<keyword evidence="8" id="KW-0325">Glycoprotein</keyword>
<dbReference type="RefSeq" id="XP_056504571.1">
    <property type="nucleotide sequence ID" value="XM_056642077.1"/>
</dbReference>
<organism evidence="15 16">
    <name type="scientific">Penicillium citrinum</name>
    <dbReference type="NCBI Taxonomy" id="5077"/>
    <lineage>
        <taxon>Eukaryota</taxon>
        <taxon>Fungi</taxon>
        <taxon>Dikarya</taxon>
        <taxon>Ascomycota</taxon>
        <taxon>Pezizomycotina</taxon>
        <taxon>Eurotiomycetes</taxon>
        <taxon>Eurotiomycetidae</taxon>
        <taxon>Eurotiales</taxon>
        <taxon>Aspergillaceae</taxon>
        <taxon>Penicillium</taxon>
    </lineage>
</organism>
<dbReference type="GeneID" id="81381244"/>
<dbReference type="PRINTS" id="PR00742">
    <property type="entry name" value="GLHYDRLASE35"/>
</dbReference>
<reference evidence="15" key="2">
    <citation type="journal article" date="2023" name="IMA Fungus">
        <title>Comparative genomic study of the Penicillium genus elucidates a diverse pangenome and 15 lateral gene transfer events.</title>
        <authorList>
            <person name="Petersen C."/>
            <person name="Sorensen T."/>
            <person name="Nielsen M.R."/>
            <person name="Sondergaard T.E."/>
            <person name="Sorensen J.L."/>
            <person name="Fitzpatrick D.A."/>
            <person name="Frisvad J.C."/>
            <person name="Nielsen K.L."/>
        </authorList>
    </citation>
    <scope>NUCLEOTIDE SEQUENCE</scope>
    <source>
        <strain evidence="15">IBT 23319</strain>
    </source>
</reference>
<dbReference type="OrthoDB" id="1657402at2759"/>
<dbReference type="EMBL" id="JAPQKT010000002">
    <property type="protein sequence ID" value="KAJ5241566.1"/>
    <property type="molecule type" value="Genomic_DNA"/>
</dbReference>
<comment type="caution">
    <text evidence="15">The sequence shown here is derived from an EMBL/GenBank/DDBJ whole genome shotgun (WGS) entry which is preliminary data.</text>
</comment>
<keyword evidence="11" id="KW-0624">Polysaccharide degradation</keyword>
<dbReference type="FunFam" id="3.20.20.80:FF:000040">
    <property type="entry name" value="Beta-galactosidase A"/>
    <property type="match status" value="1"/>
</dbReference>
<dbReference type="SUPFAM" id="SSF117100">
    <property type="entry name" value="Beta-galactosidase LacA, domain 3"/>
    <property type="match status" value="1"/>
</dbReference>
<evidence type="ECO:0000313" key="16">
    <source>
        <dbReference type="Proteomes" id="UP001147733"/>
    </source>
</evidence>
<dbReference type="InterPro" id="IPR001944">
    <property type="entry name" value="Glycoside_Hdrlase_35"/>
</dbReference>
<gene>
    <name evidence="15" type="ORF">N7469_003157</name>
</gene>